<feature type="signal peptide" evidence="1">
    <location>
        <begin position="1"/>
        <end position="21"/>
    </location>
</feature>
<name>A0A828SJ20_ACIBA</name>
<dbReference type="PROSITE" id="PS51257">
    <property type="entry name" value="PROKAR_LIPOPROTEIN"/>
    <property type="match status" value="1"/>
</dbReference>
<keyword evidence="1" id="KW-0732">Signal</keyword>
<gene>
    <name evidence="2" type="ORF">HMPREF0022_02314</name>
</gene>
<evidence type="ECO:0008006" key="4">
    <source>
        <dbReference type="Google" id="ProtNLM"/>
    </source>
</evidence>
<dbReference type="Proteomes" id="UP000003204">
    <property type="component" value="Unassembled WGS sequence"/>
</dbReference>
<accession>A0A828SJ20</accession>
<dbReference type="NCBIfam" id="NF045606">
    <property type="entry name" value="lipo_J517_1871"/>
    <property type="match status" value="1"/>
</dbReference>
<organism evidence="2 3">
    <name type="scientific">Acinetobacter baumannii 6014059</name>
    <dbReference type="NCBI Taxonomy" id="525242"/>
    <lineage>
        <taxon>Bacteria</taxon>
        <taxon>Pseudomonadati</taxon>
        <taxon>Pseudomonadota</taxon>
        <taxon>Gammaproteobacteria</taxon>
        <taxon>Moraxellales</taxon>
        <taxon>Moraxellaceae</taxon>
        <taxon>Acinetobacter</taxon>
        <taxon>Acinetobacter calcoaceticus/baumannii complex</taxon>
    </lineage>
</organism>
<evidence type="ECO:0000313" key="3">
    <source>
        <dbReference type="Proteomes" id="UP000003204"/>
    </source>
</evidence>
<comment type="caution">
    <text evidence="2">The sequence shown here is derived from an EMBL/GenBank/DDBJ whole genome shotgun (WGS) entry which is preliminary data.</text>
</comment>
<sequence>MGNFMKKIILLGLASILGGCAATTDMMNNQYMSVIPTTTDLSGFWSGNNGPYAVTYSFNKDGTGLMCSSWNGKDSLEKLKIHGDEIILQSGLKQTIKSKTETKLELNVKYYGGGSYQYSPDPKLINASPYCEKALRN</sequence>
<reference evidence="2 3" key="1">
    <citation type="submission" date="2011-04" db="EMBL/GenBank/DDBJ databases">
        <authorList>
            <person name="Weinstock G."/>
            <person name="Sodergren E."/>
            <person name="Clifton S."/>
            <person name="Fulton L."/>
            <person name="Fulton B."/>
            <person name="Courtney L."/>
            <person name="Fronick C."/>
            <person name="Harrison M."/>
            <person name="Strong C."/>
            <person name="Farmer C."/>
            <person name="Delahaunty K."/>
            <person name="Markovic C."/>
            <person name="Hall O."/>
            <person name="Minx P."/>
            <person name="Tomlinson C."/>
            <person name="Mitreva M."/>
            <person name="Hou S."/>
            <person name="Chen J."/>
            <person name="Wollam A."/>
            <person name="Pepin K.H."/>
            <person name="Johnson M."/>
            <person name="Bhonagiri V."/>
            <person name="Zhang X."/>
            <person name="Suruliraj S."/>
            <person name="Warren W."/>
            <person name="Chinwalla A."/>
            <person name="Mardis E.R."/>
            <person name="Wilson R.K."/>
        </authorList>
    </citation>
    <scope>NUCLEOTIDE SEQUENCE [LARGE SCALE GENOMIC DNA]</scope>
    <source>
        <strain evidence="2 3">6014059</strain>
    </source>
</reference>
<feature type="chain" id="PRO_5032457404" description="Lipoprotein" evidence="1">
    <location>
        <begin position="22"/>
        <end position="137"/>
    </location>
</feature>
<evidence type="ECO:0000313" key="2">
    <source>
        <dbReference type="EMBL" id="EGJ67939.1"/>
    </source>
</evidence>
<proteinExistence type="predicted"/>
<protein>
    <recommendedName>
        <fullName evidence="4">Lipoprotein</fullName>
    </recommendedName>
</protein>
<dbReference type="InterPro" id="IPR054659">
    <property type="entry name" value="J517_1871_lipoprot"/>
</dbReference>
<dbReference type="EMBL" id="ACYS02000105">
    <property type="protein sequence ID" value="EGJ67939.1"/>
    <property type="molecule type" value="Genomic_DNA"/>
</dbReference>
<evidence type="ECO:0000256" key="1">
    <source>
        <dbReference type="SAM" id="SignalP"/>
    </source>
</evidence>
<dbReference type="AlphaFoldDB" id="A0A828SJ20"/>